<protein>
    <submittedName>
        <fullName evidence="2">Uncharacterized protein</fullName>
    </submittedName>
</protein>
<sequence length="206" mass="22672">SMDDKIQSILLRTFSSLKSLNENNISEFAYVEETMRTEREIALRHDEKMMNGSDPLRPFLYAINESIERTIGTFLERAKGGVTTPSEAKPVTQATAVTPAVRRSVVFAPASGNSLTGPRGANVMVARQPQATAASQGRQAAATPAARQAKPRNIPRTLSVPTRTQRIIVPPRRFLEEGSVVRPTLQQQLAVMQQEEAQDTMVDLNN</sequence>
<accession>A0AAV5UAH7</accession>
<dbReference type="AlphaFoldDB" id="A0AAV5UAH7"/>
<dbReference type="EMBL" id="BTSX01000006">
    <property type="protein sequence ID" value="GMT03896.1"/>
    <property type="molecule type" value="Genomic_DNA"/>
</dbReference>
<evidence type="ECO:0000256" key="1">
    <source>
        <dbReference type="SAM" id="MobiDB-lite"/>
    </source>
</evidence>
<organism evidence="2 3">
    <name type="scientific">Pristionchus entomophagus</name>
    <dbReference type="NCBI Taxonomy" id="358040"/>
    <lineage>
        <taxon>Eukaryota</taxon>
        <taxon>Metazoa</taxon>
        <taxon>Ecdysozoa</taxon>
        <taxon>Nematoda</taxon>
        <taxon>Chromadorea</taxon>
        <taxon>Rhabditida</taxon>
        <taxon>Rhabditina</taxon>
        <taxon>Diplogasteromorpha</taxon>
        <taxon>Diplogasteroidea</taxon>
        <taxon>Neodiplogasteridae</taxon>
        <taxon>Pristionchus</taxon>
    </lineage>
</organism>
<name>A0AAV5UAH7_9BILA</name>
<reference evidence="2" key="1">
    <citation type="submission" date="2023-10" db="EMBL/GenBank/DDBJ databases">
        <title>Genome assembly of Pristionchus species.</title>
        <authorList>
            <person name="Yoshida K."/>
            <person name="Sommer R.J."/>
        </authorList>
    </citation>
    <scope>NUCLEOTIDE SEQUENCE</scope>
    <source>
        <strain evidence="2">RS0144</strain>
    </source>
</reference>
<feature type="non-terminal residue" evidence="2">
    <location>
        <position position="206"/>
    </location>
</feature>
<comment type="caution">
    <text evidence="2">The sequence shown here is derived from an EMBL/GenBank/DDBJ whole genome shotgun (WGS) entry which is preliminary data.</text>
</comment>
<keyword evidence="3" id="KW-1185">Reference proteome</keyword>
<gene>
    <name evidence="2" type="ORF">PENTCL1PPCAC_26070</name>
</gene>
<proteinExistence type="predicted"/>
<feature type="non-terminal residue" evidence="2">
    <location>
        <position position="1"/>
    </location>
</feature>
<evidence type="ECO:0000313" key="2">
    <source>
        <dbReference type="EMBL" id="GMT03896.1"/>
    </source>
</evidence>
<dbReference type="Proteomes" id="UP001432027">
    <property type="component" value="Unassembled WGS sequence"/>
</dbReference>
<feature type="compositionally biased region" description="Low complexity" evidence="1">
    <location>
        <begin position="133"/>
        <end position="148"/>
    </location>
</feature>
<feature type="region of interest" description="Disordered" evidence="1">
    <location>
        <begin position="133"/>
        <end position="152"/>
    </location>
</feature>
<evidence type="ECO:0000313" key="3">
    <source>
        <dbReference type="Proteomes" id="UP001432027"/>
    </source>
</evidence>